<dbReference type="EMBL" id="JACHVT010000004">
    <property type="protein sequence ID" value="MBB2986951.1"/>
    <property type="molecule type" value="Genomic_DNA"/>
</dbReference>
<dbReference type="InterPro" id="IPR036374">
    <property type="entry name" value="OxRdtase_Mopterin-bd_sf"/>
</dbReference>
<reference evidence="4 5" key="1">
    <citation type="submission" date="2020-08" db="EMBL/GenBank/DDBJ databases">
        <title>Genomic Encyclopedia of Type Strains, Phase IV (KMG-V): Genome sequencing to study the core and pangenomes of soil and plant-associated prokaryotes.</title>
        <authorList>
            <person name="Whitman W."/>
        </authorList>
    </citation>
    <scope>NUCLEOTIDE SEQUENCE [LARGE SCALE GENOMIC DNA]</scope>
    <source>
        <strain evidence="4 5">B3ACCR2</strain>
    </source>
</reference>
<dbReference type="SUPFAM" id="SSF81296">
    <property type="entry name" value="E set domains"/>
    <property type="match status" value="1"/>
</dbReference>
<dbReference type="Proteomes" id="UP000590811">
    <property type="component" value="Unassembled WGS sequence"/>
</dbReference>
<feature type="transmembrane region" description="Helical" evidence="2">
    <location>
        <begin position="105"/>
        <end position="124"/>
    </location>
</feature>
<feature type="region of interest" description="Disordered" evidence="1">
    <location>
        <begin position="1"/>
        <end position="30"/>
    </location>
</feature>
<organism evidence="4 5">
    <name type="scientific">Terracoccus luteus</name>
    <dbReference type="NCBI Taxonomy" id="53356"/>
    <lineage>
        <taxon>Bacteria</taxon>
        <taxon>Bacillati</taxon>
        <taxon>Actinomycetota</taxon>
        <taxon>Actinomycetes</taxon>
        <taxon>Micrococcales</taxon>
        <taxon>Intrasporangiaceae</taxon>
        <taxon>Terracoccus</taxon>
    </lineage>
</organism>
<dbReference type="SUPFAM" id="SSF56524">
    <property type="entry name" value="Oxidoreductase molybdopterin-binding domain"/>
    <property type="match status" value="1"/>
</dbReference>
<proteinExistence type="predicted"/>
<accession>A0A839Q2U0</accession>
<dbReference type="GO" id="GO:0043546">
    <property type="term" value="F:molybdopterin cofactor binding"/>
    <property type="evidence" value="ECO:0007669"/>
    <property type="project" value="TreeGrafter"/>
</dbReference>
<dbReference type="Gene3D" id="2.60.40.650">
    <property type="match status" value="1"/>
</dbReference>
<evidence type="ECO:0000313" key="4">
    <source>
        <dbReference type="EMBL" id="MBB2986951.1"/>
    </source>
</evidence>
<name>A0A839Q2U0_9MICO</name>
<dbReference type="GO" id="GO:0006790">
    <property type="term" value="P:sulfur compound metabolic process"/>
    <property type="evidence" value="ECO:0007669"/>
    <property type="project" value="TreeGrafter"/>
</dbReference>
<comment type="caution">
    <text evidence="4">The sequence shown here is derived from an EMBL/GenBank/DDBJ whole genome shotgun (WGS) entry which is preliminary data.</text>
</comment>
<dbReference type="InterPro" id="IPR000572">
    <property type="entry name" value="OxRdtase_Mopterin-bd_dom"/>
</dbReference>
<feature type="transmembrane region" description="Helical" evidence="2">
    <location>
        <begin position="154"/>
        <end position="172"/>
    </location>
</feature>
<dbReference type="Gene3D" id="3.90.420.10">
    <property type="entry name" value="Oxidoreductase, molybdopterin-binding domain"/>
    <property type="match status" value="1"/>
</dbReference>
<dbReference type="GO" id="GO:0020037">
    <property type="term" value="F:heme binding"/>
    <property type="evidence" value="ECO:0007669"/>
    <property type="project" value="TreeGrafter"/>
</dbReference>
<dbReference type="Pfam" id="PF17957">
    <property type="entry name" value="Big_7"/>
    <property type="match status" value="1"/>
</dbReference>
<dbReference type="PANTHER" id="PTHR19372">
    <property type="entry name" value="SULFITE REDUCTASE"/>
    <property type="match status" value="1"/>
</dbReference>
<dbReference type="GO" id="GO:0008482">
    <property type="term" value="F:sulfite oxidase activity"/>
    <property type="evidence" value="ECO:0007669"/>
    <property type="project" value="TreeGrafter"/>
</dbReference>
<feature type="domain" description="Oxidoreductase molybdopterin-binding" evidence="3">
    <location>
        <begin position="271"/>
        <end position="423"/>
    </location>
</feature>
<dbReference type="InterPro" id="IPR014756">
    <property type="entry name" value="Ig_E-set"/>
</dbReference>
<dbReference type="AlphaFoldDB" id="A0A839Q2U0"/>
<keyword evidence="2" id="KW-1133">Transmembrane helix</keyword>
<evidence type="ECO:0000259" key="3">
    <source>
        <dbReference type="Pfam" id="PF00174"/>
    </source>
</evidence>
<evidence type="ECO:0000256" key="2">
    <source>
        <dbReference type="SAM" id="Phobius"/>
    </source>
</evidence>
<dbReference type="RefSeq" id="WP_184510204.1">
    <property type="nucleotide sequence ID" value="NZ_JACHVT010000004.1"/>
</dbReference>
<sequence length="544" mass="56642">MTLTTPTEHPSDPSDPTTPPGHPDDATGATGASRSPWWFGALDGVVAGLLTVGVGTLLASVLVAMGLAGGQPAPVAAVSEAFIDRTPPWLKDFAISTFGTNDKRALLVGTVIVLTLLCAAIGVLTRRRMPAGLLAYAVVGAVGGAAVLSRPGSAPLDVLPVLVGTVLGLWFLRRSALGGLVAPDHLRGDTADDPGRRWLLGGGVGLLAAWAGGFIGGGSSAATASREAVAAAPATTAGSLVVPAGADLKVPGAVPFIVPNDDFYRIDTAIVVPRVDAATWKLKVTGMVEREVEIDWATLQGKEQQEAMITLMCVSNEVGGDLTGNAVWTGWPVRELLAMAGPKAGADMVLQTSVDGWTCGTPLSTLTDDRNALLATRMNGEPLPFEHGFPVRVVVPGLYGYVSATKWVTELKVTTFDADQGYWTPRGWAPLGPVKTESRIDVPKAGASVPAGKVAVAGVAWAQHRGISKVEVQVDDGPWTQARLAVDATVDAWRQWVYEWDATSGSHDLRVRAYDTTGEVQTPYDAPPAPDGATGIHTVTVRVD</sequence>
<protein>
    <submittedName>
        <fullName evidence="4">DMSO/TMAO reductase YedYZ molybdopterin-dependent catalytic subunit</fullName>
    </submittedName>
</protein>
<dbReference type="Pfam" id="PF00174">
    <property type="entry name" value="Oxidored_molyb"/>
    <property type="match status" value="1"/>
</dbReference>
<gene>
    <name evidence="4" type="ORF">FHW14_002116</name>
</gene>
<dbReference type="PANTHER" id="PTHR19372:SF7">
    <property type="entry name" value="SULFITE OXIDASE, MITOCHONDRIAL"/>
    <property type="match status" value="1"/>
</dbReference>
<feature type="transmembrane region" description="Helical" evidence="2">
    <location>
        <begin position="131"/>
        <end position="148"/>
    </location>
</feature>
<keyword evidence="2" id="KW-0472">Membrane</keyword>
<feature type="transmembrane region" description="Helical" evidence="2">
    <location>
        <begin position="44"/>
        <end position="68"/>
    </location>
</feature>
<evidence type="ECO:0000256" key="1">
    <source>
        <dbReference type="SAM" id="MobiDB-lite"/>
    </source>
</evidence>
<keyword evidence="2" id="KW-0812">Transmembrane</keyword>
<evidence type="ECO:0000313" key="5">
    <source>
        <dbReference type="Proteomes" id="UP000590811"/>
    </source>
</evidence>